<comment type="caution">
    <text evidence="1">The sequence shown here is derived from an EMBL/GenBank/DDBJ whole genome shotgun (WGS) entry which is preliminary data.</text>
</comment>
<evidence type="ECO:0008006" key="3">
    <source>
        <dbReference type="Google" id="ProtNLM"/>
    </source>
</evidence>
<name>A0A7K1Y0W9_9SPHI</name>
<proteinExistence type="predicted"/>
<reference evidence="1 2" key="1">
    <citation type="submission" date="2019-11" db="EMBL/GenBank/DDBJ databases">
        <title>Pedobacter sp. HMF7056 Genome sequencing and assembly.</title>
        <authorList>
            <person name="Kang H."/>
            <person name="Kim H."/>
            <person name="Joh K."/>
        </authorList>
    </citation>
    <scope>NUCLEOTIDE SEQUENCE [LARGE SCALE GENOMIC DNA]</scope>
    <source>
        <strain evidence="1 2">HMF7056</strain>
    </source>
</reference>
<evidence type="ECO:0000313" key="2">
    <source>
        <dbReference type="Proteomes" id="UP000451233"/>
    </source>
</evidence>
<sequence length="87" mass="10339">METIFDYDPTEKELTLISINYPDLGVRVTREEYERDAAKPGAENSLLLDLCRLFNARGEKAKAREYWNKIDPEWETMKYFRMNDLSI</sequence>
<keyword evidence="2" id="KW-1185">Reference proteome</keyword>
<protein>
    <recommendedName>
        <fullName evidence="3">Tetratricopeptide repeat protein</fullName>
    </recommendedName>
</protein>
<gene>
    <name evidence="1" type="ORF">GS398_16185</name>
</gene>
<dbReference type="Proteomes" id="UP000451233">
    <property type="component" value="Unassembled WGS sequence"/>
</dbReference>
<dbReference type="EMBL" id="WVHS01000003">
    <property type="protein sequence ID" value="MXV16842.1"/>
    <property type="molecule type" value="Genomic_DNA"/>
</dbReference>
<accession>A0A7K1Y0W9</accession>
<dbReference type="AlphaFoldDB" id="A0A7K1Y0W9"/>
<dbReference type="RefSeq" id="WP_160907814.1">
    <property type="nucleotide sequence ID" value="NZ_WVHS01000003.1"/>
</dbReference>
<evidence type="ECO:0000313" key="1">
    <source>
        <dbReference type="EMBL" id="MXV16842.1"/>
    </source>
</evidence>
<organism evidence="1 2">
    <name type="scientific">Hufsiella ginkgonis</name>
    <dbReference type="NCBI Taxonomy" id="2695274"/>
    <lineage>
        <taxon>Bacteria</taxon>
        <taxon>Pseudomonadati</taxon>
        <taxon>Bacteroidota</taxon>
        <taxon>Sphingobacteriia</taxon>
        <taxon>Sphingobacteriales</taxon>
        <taxon>Sphingobacteriaceae</taxon>
        <taxon>Hufsiella</taxon>
    </lineage>
</organism>